<feature type="domain" description="Reverse transcriptase Ty1/copia-type" evidence="3">
    <location>
        <begin position="237"/>
        <end position="479"/>
    </location>
</feature>
<dbReference type="InterPro" id="IPR043502">
    <property type="entry name" value="DNA/RNA_pol_sf"/>
</dbReference>
<protein>
    <recommendedName>
        <fullName evidence="3">Reverse transcriptase Ty1/copia-type domain-containing protein</fullName>
    </recommendedName>
</protein>
<feature type="signal peptide" evidence="2">
    <location>
        <begin position="1"/>
        <end position="23"/>
    </location>
</feature>
<evidence type="ECO:0000259" key="3">
    <source>
        <dbReference type="Pfam" id="PF07727"/>
    </source>
</evidence>
<keyword evidence="5" id="KW-1185">Reference proteome</keyword>
<feature type="compositionally biased region" description="Polar residues" evidence="1">
    <location>
        <begin position="83"/>
        <end position="105"/>
    </location>
</feature>
<evidence type="ECO:0000313" key="5">
    <source>
        <dbReference type="Proteomes" id="UP001054821"/>
    </source>
</evidence>
<dbReference type="EMBL" id="JAJFAZ020000006">
    <property type="protein sequence ID" value="KAI5326263.1"/>
    <property type="molecule type" value="Genomic_DNA"/>
</dbReference>
<dbReference type="Proteomes" id="UP001054821">
    <property type="component" value="Chromosome 6"/>
</dbReference>
<proteinExistence type="predicted"/>
<evidence type="ECO:0000256" key="1">
    <source>
        <dbReference type="SAM" id="MobiDB-lite"/>
    </source>
</evidence>
<feature type="chain" id="PRO_5041906322" description="Reverse transcriptase Ty1/copia-type domain-containing protein" evidence="2">
    <location>
        <begin position="24"/>
        <end position="720"/>
    </location>
</feature>
<dbReference type="CDD" id="cd09272">
    <property type="entry name" value="RNase_HI_RT_Ty1"/>
    <property type="match status" value="1"/>
</dbReference>
<feature type="compositionally biased region" description="Pro residues" evidence="1">
    <location>
        <begin position="125"/>
        <end position="142"/>
    </location>
</feature>
<feature type="region of interest" description="Disordered" evidence="1">
    <location>
        <begin position="28"/>
        <end position="147"/>
    </location>
</feature>
<sequence length="720" mass="80281">MQNSSAAAMLFFMKIFFLLLLHTQPPSPSSLRLTPLSANNEPPIPTQPFAPPIPPSLDNATPIPTQPSDPPHILPFDPHISPSLDNPHTTPTDLTDPSFSPSPHDTTLPSTSFPTTTHYHNSPTMPSPPHSLPSSPSSPPPLRRSHRIPQPSILLRDFHCNATMLPSPAQSSSSPTPGKGSRYPLSTFLAYDRLSSTHRTFVAAISKIIEPTTYAQTSTDPLWCDAMAKELQALEQNHTWSLTYLPAGKHPIGCKWVYKVKYHSNGSVEHYKARLVAKGYTQQEGLDYTETFSPTAKLVTFRCLLALAAVRNWPLHQLDVQNAFLHGDLNDEVYMTLPPGFRRQGENLVCRLHKSLYGLKQASSNWFAKFTTALRAAGFVQSLADYSLFTRSQNNSFTALLIYVDDIVITGDDPKAIQSIKDFLNVRFRIKDLGPLKYFLGIEVSRSKKGIFISQRKYALEILDDVGLLGARPSPFPMEQTLRLRPDEGKPLKDATKYCRLVGRLIYLTVTLPDIAFSVHILSRFMHQPHQPHLDAALRVLRYLKSSPGQGIFFAAHNDLKLKAFSDSDWGSCPTTRRSVTGYCTFLGNSLISWKSKKQNTIAHSSAEAEYRAMADTCCELTWLRYILNDLGIRHSEPATLHYDNQSALHIAKNPVFHERTKHIDLDCHLVRQNITSGLVSTTYTPTNLQVADLFTKPLGKASFGTLLGKLGVYNIHSPT</sequence>
<dbReference type="AlphaFoldDB" id="A0AAD4VKV5"/>
<feature type="compositionally biased region" description="Pro residues" evidence="1">
    <location>
        <begin position="64"/>
        <end position="73"/>
    </location>
</feature>
<reference evidence="4 5" key="1">
    <citation type="journal article" date="2022" name="G3 (Bethesda)">
        <title>Whole-genome sequence and methylome profiling of the almond [Prunus dulcis (Mill.) D.A. Webb] cultivar 'Nonpareil'.</title>
        <authorList>
            <person name="D'Amico-Willman K.M."/>
            <person name="Ouma W.Z."/>
            <person name="Meulia T."/>
            <person name="Sideli G.M."/>
            <person name="Gradziel T.M."/>
            <person name="Fresnedo-Ramirez J."/>
        </authorList>
    </citation>
    <scope>NUCLEOTIDE SEQUENCE [LARGE SCALE GENOMIC DNA]</scope>
    <source>
        <strain evidence="4">Clone GOH B32 T37-40</strain>
    </source>
</reference>
<keyword evidence="2" id="KW-0732">Signal</keyword>
<dbReference type="PANTHER" id="PTHR11439:SF498">
    <property type="entry name" value="DNAK FAMILY PROTEIN"/>
    <property type="match status" value="1"/>
</dbReference>
<accession>A0AAD4VKV5</accession>
<dbReference type="PANTHER" id="PTHR11439">
    <property type="entry name" value="GAG-POL-RELATED RETROTRANSPOSON"/>
    <property type="match status" value="1"/>
</dbReference>
<feature type="compositionally biased region" description="Pro residues" evidence="1">
    <location>
        <begin position="42"/>
        <end position="55"/>
    </location>
</feature>
<gene>
    <name evidence="4" type="ORF">L3X38_035337</name>
</gene>
<evidence type="ECO:0000313" key="4">
    <source>
        <dbReference type="EMBL" id="KAI5326263.1"/>
    </source>
</evidence>
<comment type="caution">
    <text evidence="4">The sequence shown here is derived from an EMBL/GenBank/DDBJ whole genome shotgun (WGS) entry which is preliminary data.</text>
</comment>
<dbReference type="SUPFAM" id="SSF56672">
    <property type="entry name" value="DNA/RNA polymerases"/>
    <property type="match status" value="1"/>
</dbReference>
<dbReference type="InterPro" id="IPR013103">
    <property type="entry name" value="RVT_2"/>
</dbReference>
<feature type="compositionally biased region" description="Low complexity" evidence="1">
    <location>
        <begin position="106"/>
        <end position="117"/>
    </location>
</feature>
<evidence type="ECO:0000256" key="2">
    <source>
        <dbReference type="SAM" id="SignalP"/>
    </source>
</evidence>
<organism evidence="4 5">
    <name type="scientific">Prunus dulcis</name>
    <name type="common">Almond</name>
    <name type="synonym">Amygdalus dulcis</name>
    <dbReference type="NCBI Taxonomy" id="3755"/>
    <lineage>
        <taxon>Eukaryota</taxon>
        <taxon>Viridiplantae</taxon>
        <taxon>Streptophyta</taxon>
        <taxon>Embryophyta</taxon>
        <taxon>Tracheophyta</taxon>
        <taxon>Spermatophyta</taxon>
        <taxon>Magnoliopsida</taxon>
        <taxon>eudicotyledons</taxon>
        <taxon>Gunneridae</taxon>
        <taxon>Pentapetalae</taxon>
        <taxon>rosids</taxon>
        <taxon>fabids</taxon>
        <taxon>Rosales</taxon>
        <taxon>Rosaceae</taxon>
        <taxon>Amygdaloideae</taxon>
        <taxon>Amygdaleae</taxon>
        <taxon>Prunus</taxon>
    </lineage>
</organism>
<name>A0AAD4VKV5_PRUDU</name>
<dbReference type="Pfam" id="PF07727">
    <property type="entry name" value="RVT_2"/>
    <property type="match status" value="1"/>
</dbReference>